<feature type="compositionally biased region" description="Low complexity" evidence="1">
    <location>
        <begin position="467"/>
        <end position="485"/>
    </location>
</feature>
<feature type="compositionally biased region" description="Low complexity" evidence="1">
    <location>
        <begin position="742"/>
        <end position="758"/>
    </location>
</feature>
<feature type="compositionally biased region" description="Basic and acidic residues" evidence="1">
    <location>
        <begin position="883"/>
        <end position="894"/>
    </location>
</feature>
<gene>
    <name evidence="2" type="ORF">PSA01_39970</name>
</gene>
<feature type="compositionally biased region" description="Low complexity" evidence="1">
    <location>
        <begin position="719"/>
        <end position="733"/>
    </location>
</feature>
<feature type="compositionally biased region" description="Basic and acidic residues" evidence="1">
    <location>
        <begin position="709"/>
        <end position="718"/>
    </location>
</feature>
<reference evidence="2 3" key="1">
    <citation type="submission" date="2019-06" db="EMBL/GenBank/DDBJ databases">
        <title>Whole genome shotgun sequence of Pseudonocardia saturnea NBRC 14499.</title>
        <authorList>
            <person name="Hosoyama A."/>
            <person name="Uohara A."/>
            <person name="Ohji S."/>
            <person name="Ichikawa N."/>
        </authorList>
    </citation>
    <scope>NUCLEOTIDE SEQUENCE [LARGE SCALE GENOMIC DNA]</scope>
    <source>
        <strain evidence="2 3">NBRC 14499</strain>
    </source>
</reference>
<feature type="compositionally biased region" description="Basic and acidic residues" evidence="1">
    <location>
        <begin position="691"/>
        <end position="700"/>
    </location>
</feature>
<feature type="compositionally biased region" description="Low complexity" evidence="1">
    <location>
        <begin position="424"/>
        <end position="436"/>
    </location>
</feature>
<dbReference type="InterPro" id="IPR011044">
    <property type="entry name" value="Quino_amine_DH_bsu"/>
</dbReference>
<evidence type="ECO:0000313" key="2">
    <source>
        <dbReference type="EMBL" id="GEC26968.1"/>
    </source>
</evidence>
<feature type="compositionally biased region" description="Low complexity" evidence="1">
    <location>
        <begin position="861"/>
        <end position="881"/>
    </location>
</feature>
<feature type="compositionally biased region" description="Low complexity" evidence="1">
    <location>
        <begin position="266"/>
        <end position="287"/>
    </location>
</feature>
<feature type="compositionally biased region" description="Low complexity" evidence="1">
    <location>
        <begin position="92"/>
        <end position="104"/>
    </location>
</feature>
<dbReference type="InterPro" id="IPR051200">
    <property type="entry name" value="Host-pathogen_enzymatic-act"/>
</dbReference>
<dbReference type="PANTHER" id="PTHR47197:SF3">
    <property type="entry name" value="DIHYDRO-HEME D1 DEHYDROGENASE"/>
    <property type="match status" value="1"/>
</dbReference>
<feature type="compositionally biased region" description="Polar residues" evidence="1">
    <location>
        <begin position="403"/>
        <end position="412"/>
    </location>
</feature>
<feature type="compositionally biased region" description="Polar residues" evidence="1">
    <location>
        <begin position="73"/>
        <end position="85"/>
    </location>
</feature>
<name>A0ABQ0S2H3_9PSEU</name>
<dbReference type="EMBL" id="BJNH01000046">
    <property type="protein sequence ID" value="GEC26968.1"/>
    <property type="molecule type" value="Genomic_DNA"/>
</dbReference>
<feature type="compositionally biased region" description="Pro residues" evidence="1">
    <location>
        <begin position="498"/>
        <end position="517"/>
    </location>
</feature>
<protein>
    <submittedName>
        <fullName evidence="2">Uncharacterized protein</fullName>
    </submittedName>
</protein>
<feature type="compositionally biased region" description="Pro residues" evidence="1">
    <location>
        <begin position="140"/>
        <end position="150"/>
    </location>
</feature>
<feature type="region of interest" description="Disordered" evidence="1">
    <location>
        <begin position="1013"/>
        <end position="1042"/>
    </location>
</feature>
<feature type="compositionally biased region" description="Low complexity" evidence="1">
    <location>
        <begin position="228"/>
        <end position="250"/>
    </location>
</feature>
<dbReference type="Gene3D" id="2.130.10.10">
    <property type="entry name" value="YVTN repeat-like/Quinoprotein amine dehydrogenase"/>
    <property type="match status" value="2"/>
</dbReference>
<feature type="compositionally biased region" description="Basic and acidic residues" evidence="1">
    <location>
        <begin position="663"/>
        <end position="676"/>
    </location>
</feature>
<sequence>MHPTVAERMTSAPGQPGRDDAAEPDPDGLGEAIRTGRVPVVPGSLVDLVMRSGSAGSPDAATEPGTDPGADATNATARSAGPSSSRPEESPAGRSGAPGPAATSTGSGFADLVREGSGHADATDEAPGSVPGVSSVAGPRPTPSPRPGPAPGAGGTGVPKAFAAEEAAGDDRPDDTSGTDGDGYYADLGDLGDDPLGIGPLPDTADAESADPLHTPADRFAPPPSFAPDVDGSPVNSSPVNSSPLNGSPVISSPLNGAPVDGSSVGGAPVDGAPADGAPADGAAPDGSTRTAGPAMTGPASTGPAERARNTASAGNLSASTGSTERTGSTDHAGDMERTGSAGTTGSADRTGAASRAGATDRTSSTRPAEPLNPAGSAGPTRADLTGPTDSARRTGPADVPDPTTTGDTAGSTDVRGAGDARGSGDSTGSATSTDSETVEGSAAPTDSAAPEDSGHPGTPVFDGEPETPTTTDDTGDAAPTPATGRPRMGGDRLGPGDVPPTQPAPTVVPPIAPSPRPLDEDTPVARPVRAARPDESAPHSPIAKRWPPRPGADGPETDILPPGALLGHYPAASANTAAPSRPAPDARPATPSSGIRPTMPGRRRPAQERSERESTSRPAMGGAPSGPAMTALSGSDLFATPSGGTGRGFGELPTRTSQDAEPDARQDATRPHDDSPAGAGTRTGDGSDAPADRPVHQDRPAGPARLPQRPEPHDDPARGAPAPGAGSTGRTPSEQTLSTPARRNGNAAAATTDGTGAHLPAGGNTGSQPHPRSDNRSPWAQPDGRPPRDPARRAGPPARPAAPVASDATVTIPALDDDGRPRHAITPPPGRGPRPISGRTPQEGRPSARPGRGTDGADGADVTARVAPVPAAPAQDTPPTDDTPHRAPGHHDGAPGTDTGATDDTENAGGTAAGNVAAAASLGAVSVAAARAASGRDGAVTDTGPRTEVRPAGDAAPEKPITPRREAIMSAKPRNGRRGVSPAGLAIALAIVLLGTLTLWAMFAPGSIGDGAGTDRPATDGAPAAGLGPQPDAGPAAASLSSPTVRATVPVGAEPVAVAATADGRTALVAVADEPRLVVLDGATDAVTAEIPLPATPQGVTTSPDGTRAFVSLAGPDGGQLAVVDVPGAAVLGVTSTTADPAGAIVAPDGRFLYVPSRAEGVVDELDPYAGTVTRSVPVSRDPFAAATNDAGDRIYLATRGADQLTVLDPSSLTVLRSYPVRGGAEAVAVSAGPETQVAVGGPGSNTVTVLDPADGREIAGAETRGGPTGLAFAPDGRHLYAVTDQGLQVIRTSTWREAGSTDVALNPTAIAVSPDGRTGWVTGDGEVSVLDLA</sequence>
<feature type="compositionally biased region" description="Basic and acidic residues" evidence="1">
    <location>
        <begin position="606"/>
        <end position="616"/>
    </location>
</feature>
<dbReference type="InterPro" id="IPR015943">
    <property type="entry name" value="WD40/YVTN_repeat-like_dom_sf"/>
</dbReference>
<proteinExistence type="predicted"/>
<feature type="region of interest" description="Disordered" evidence="1">
    <location>
        <begin position="934"/>
        <end position="980"/>
    </location>
</feature>
<comment type="caution">
    <text evidence="2">The sequence shown here is derived from an EMBL/GenBank/DDBJ whole genome shotgun (WGS) entry which is preliminary data.</text>
</comment>
<dbReference type="Proteomes" id="UP000320693">
    <property type="component" value="Unassembled WGS sequence"/>
</dbReference>
<feature type="compositionally biased region" description="Basic and acidic residues" evidence="1">
    <location>
        <begin position="112"/>
        <end position="122"/>
    </location>
</feature>
<feature type="compositionally biased region" description="Polar residues" evidence="1">
    <location>
        <begin position="310"/>
        <end position="327"/>
    </location>
</feature>
<feature type="compositionally biased region" description="Basic and acidic residues" evidence="1">
    <location>
        <begin position="328"/>
        <end position="338"/>
    </location>
</feature>
<dbReference type="PANTHER" id="PTHR47197">
    <property type="entry name" value="PROTEIN NIRF"/>
    <property type="match status" value="1"/>
</dbReference>
<evidence type="ECO:0000256" key="1">
    <source>
        <dbReference type="SAM" id="MobiDB-lite"/>
    </source>
</evidence>
<evidence type="ECO:0000313" key="3">
    <source>
        <dbReference type="Proteomes" id="UP000320693"/>
    </source>
</evidence>
<organism evidence="2 3">
    <name type="scientific">Pseudonocardia saturnea</name>
    <dbReference type="NCBI Taxonomy" id="33909"/>
    <lineage>
        <taxon>Bacteria</taxon>
        <taxon>Bacillati</taxon>
        <taxon>Actinomycetota</taxon>
        <taxon>Actinomycetes</taxon>
        <taxon>Pseudonocardiales</taxon>
        <taxon>Pseudonocardiaceae</taxon>
        <taxon>Pseudonocardia</taxon>
    </lineage>
</organism>
<accession>A0ABQ0S2H3</accession>
<feature type="compositionally biased region" description="Low complexity" evidence="1">
    <location>
        <begin position="176"/>
        <end position="203"/>
    </location>
</feature>
<dbReference type="SUPFAM" id="SSF50969">
    <property type="entry name" value="YVTN repeat-like/Quinoprotein amine dehydrogenase"/>
    <property type="match status" value="1"/>
</dbReference>
<feature type="region of interest" description="Disordered" evidence="1">
    <location>
        <begin position="1"/>
        <end position="911"/>
    </location>
</feature>
<keyword evidence="3" id="KW-1185">Reference proteome</keyword>